<dbReference type="InterPro" id="IPR003789">
    <property type="entry name" value="Asn/Gln_tRNA_amidoTrase-B-like"/>
</dbReference>
<dbReference type="GO" id="GO:0030956">
    <property type="term" value="C:glutamyl-tRNA(Gln) amidotransferase complex"/>
    <property type="evidence" value="ECO:0007669"/>
    <property type="project" value="UniProtKB-UniRule"/>
</dbReference>
<dbReference type="SMART" id="SM00845">
    <property type="entry name" value="GatB_Yqey"/>
    <property type="match status" value="1"/>
</dbReference>
<dbReference type="InterPro" id="IPR017958">
    <property type="entry name" value="Gln-tRNA_amidoTrfase_suB_CS"/>
</dbReference>
<feature type="domain" description="Asn/Gln amidotransferase" evidence="8">
    <location>
        <begin position="328"/>
        <end position="481"/>
    </location>
</feature>
<evidence type="ECO:0000256" key="3">
    <source>
        <dbReference type="ARBA" id="ARBA00022741"/>
    </source>
</evidence>
<dbReference type="Gene3D" id="1.10.10.410">
    <property type="match status" value="1"/>
</dbReference>
<dbReference type="PANTHER" id="PTHR11659">
    <property type="entry name" value="GLUTAMYL-TRNA GLN AMIDOTRANSFERASE SUBUNIT B MITOCHONDRIAL AND PROKARYOTIC PET112-RELATED"/>
    <property type="match status" value="1"/>
</dbReference>
<dbReference type="PROSITE" id="PS01234">
    <property type="entry name" value="GATB"/>
    <property type="match status" value="1"/>
</dbReference>
<comment type="similarity">
    <text evidence="1 7">Belongs to the GatB/GatE family. GatB subfamily.</text>
</comment>
<comment type="function">
    <text evidence="7">Allows the formation of correctly charged Gln-tRNA(Gln) through the transamidation of misacylated Glu-tRNA(Gln) in the mitochondria. The reaction takes place in the presence of glutamine and ATP through an activated gamma-phospho-Glu-tRNA(Gln).</text>
</comment>
<dbReference type="InterPro" id="IPR004413">
    <property type="entry name" value="GatB"/>
</dbReference>
<reference evidence="9" key="1">
    <citation type="submission" date="2015-04" db="EMBL/GenBank/DDBJ databases">
        <title>The genome sequence of the plant pathogenic Rhizarian Plasmodiophora brassicae reveals insights in its biotrophic life cycle and the origin of chitin synthesis.</title>
        <authorList>
            <person name="Schwelm A."/>
            <person name="Fogelqvist J."/>
            <person name="Knaust A."/>
            <person name="Julke S."/>
            <person name="Lilja T."/>
            <person name="Dhandapani V."/>
            <person name="Bonilla-Rosso G."/>
            <person name="Karlsson M."/>
            <person name="Shevchenko A."/>
            <person name="Choi S.R."/>
            <person name="Kim H.G."/>
            <person name="Park J.Y."/>
            <person name="Lim Y.P."/>
            <person name="Ludwig-Muller J."/>
            <person name="Dixelius C."/>
        </authorList>
    </citation>
    <scope>NUCLEOTIDE SEQUENCE</scope>
    <source>
        <tissue evidence="9">Potato root galls</tissue>
    </source>
</reference>
<organism evidence="9">
    <name type="scientific">Spongospora subterranea</name>
    <dbReference type="NCBI Taxonomy" id="70186"/>
    <lineage>
        <taxon>Eukaryota</taxon>
        <taxon>Sar</taxon>
        <taxon>Rhizaria</taxon>
        <taxon>Endomyxa</taxon>
        <taxon>Phytomyxea</taxon>
        <taxon>Plasmodiophorida</taxon>
        <taxon>Plasmodiophoridae</taxon>
        <taxon>Spongospora</taxon>
    </lineage>
</organism>
<evidence type="ECO:0000256" key="2">
    <source>
        <dbReference type="ARBA" id="ARBA00022598"/>
    </source>
</evidence>
<dbReference type="SUPFAM" id="SSF89095">
    <property type="entry name" value="GatB/YqeY motif"/>
    <property type="match status" value="1"/>
</dbReference>
<keyword evidence="2 7" id="KW-0436">Ligase</keyword>
<comment type="catalytic activity">
    <reaction evidence="6 7">
        <text>L-glutamyl-tRNA(Gln) + L-glutamine + ATP + H2O = L-glutaminyl-tRNA(Gln) + L-glutamate + ADP + phosphate + H(+)</text>
        <dbReference type="Rhea" id="RHEA:17521"/>
        <dbReference type="Rhea" id="RHEA-COMP:9681"/>
        <dbReference type="Rhea" id="RHEA-COMP:9684"/>
        <dbReference type="ChEBI" id="CHEBI:15377"/>
        <dbReference type="ChEBI" id="CHEBI:15378"/>
        <dbReference type="ChEBI" id="CHEBI:29985"/>
        <dbReference type="ChEBI" id="CHEBI:30616"/>
        <dbReference type="ChEBI" id="CHEBI:43474"/>
        <dbReference type="ChEBI" id="CHEBI:58359"/>
        <dbReference type="ChEBI" id="CHEBI:78520"/>
        <dbReference type="ChEBI" id="CHEBI:78521"/>
        <dbReference type="ChEBI" id="CHEBI:456216"/>
    </reaction>
</comment>
<evidence type="ECO:0000256" key="7">
    <source>
        <dbReference type="HAMAP-Rule" id="MF_03147"/>
    </source>
</evidence>
<dbReference type="PANTHER" id="PTHR11659:SF0">
    <property type="entry name" value="GLUTAMYL-TRNA(GLN) AMIDOTRANSFERASE SUBUNIT B, MITOCHONDRIAL"/>
    <property type="match status" value="1"/>
</dbReference>
<dbReference type="GO" id="GO:0032543">
    <property type="term" value="P:mitochondrial translation"/>
    <property type="evidence" value="ECO:0007669"/>
    <property type="project" value="UniProtKB-UniRule"/>
</dbReference>
<dbReference type="HAMAP" id="MF_00121">
    <property type="entry name" value="GatB"/>
    <property type="match status" value="1"/>
</dbReference>
<dbReference type="InterPro" id="IPR018027">
    <property type="entry name" value="Asn/Gln_amidotransferase"/>
</dbReference>
<comment type="subcellular location">
    <subcellularLocation>
        <location evidence="7">Mitochondrion</location>
    </subcellularLocation>
</comment>
<evidence type="ECO:0000259" key="8">
    <source>
        <dbReference type="SMART" id="SM00845"/>
    </source>
</evidence>
<evidence type="ECO:0000256" key="1">
    <source>
        <dbReference type="ARBA" id="ARBA00005306"/>
    </source>
</evidence>
<dbReference type="GO" id="GO:0005524">
    <property type="term" value="F:ATP binding"/>
    <property type="evidence" value="ECO:0007669"/>
    <property type="project" value="UniProtKB-KW"/>
</dbReference>
<dbReference type="SUPFAM" id="SSF55931">
    <property type="entry name" value="Glutamine synthetase/guanido kinase"/>
    <property type="match status" value="1"/>
</dbReference>
<evidence type="ECO:0000256" key="4">
    <source>
        <dbReference type="ARBA" id="ARBA00022840"/>
    </source>
</evidence>
<keyword evidence="5 7" id="KW-0648">Protein biosynthesis</keyword>
<dbReference type="InterPro" id="IPR017959">
    <property type="entry name" value="Asn/Gln-tRNA_amidoTrfase_suB/E"/>
</dbReference>
<name>A0A0H5R5C4_9EUKA</name>
<dbReference type="Pfam" id="PF02934">
    <property type="entry name" value="GatB_N"/>
    <property type="match status" value="1"/>
</dbReference>
<keyword evidence="7" id="KW-0496">Mitochondrion</keyword>
<dbReference type="InterPro" id="IPR023168">
    <property type="entry name" value="GatB_Yqey_C_2"/>
</dbReference>
<dbReference type="NCBIfam" id="NF004012">
    <property type="entry name" value="PRK05477.1-2"/>
    <property type="match status" value="1"/>
</dbReference>
<keyword evidence="3 7" id="KW-0547">Nucleotide-binding</keyword>
<comment type="subunit">
    <text evidence="7">Subunit of the heterotrimeric GatCAB amidotransferase (AdT) complex, composed of A, B and C subunits.</text>
</comment>
<dbReference type="EMBL" id="HACM01008923">
    <property type="protein sequence ID" value="CRZ09365.1"/>
    <property type="molecule type" value="Transcribed_RNA"/>
</dbReference>
<dbReference type="EC" id="6.3.5.-" evidence="7"/>
<dbReference type="NCBIfam" id="TIGR00133">
    <property type="entry name" value="gatB"/>
    <property type="match status" value="1"/>
</dbReference>
<dbReference type="GO" id="GO:0050567">
    <property type="term" value="F:glutaminyl-tRNA synthase (glutamine-hydrolyzing) activity"/>
    <property type="evidence" value="ECO:0007669"/>
    <property type="project" value="UniProtKB-UniRule"/>
</dbReference>
<sequence length="492" mass="54677">MGPWQTVVGLEIHAQLKTVHKLFSRTVRPPPNAPPNSAVSFYDVASPGTLPRLNRESVRLAVKAGIALNGIVNRRCSRFVRKHYFYGDMPSGYQITQQDHPLISGGFISLSDGLKIRLDRIQLEQDSGKTICDIDDHYNHVDLNRAGVPLIEIVTLPDMRNGKQAAAVVKKLQSVLSHLGICDGIMANGSLRVDVNVSLMDASGDMSANDRVEIKNLNSIKSIEKAIDFEAKRQTAVLDQGLKITRETRNYNALTGITEVIRSKETSKDYRMFNDPDLPVLYLPDSFVEDVRESMGELPEQILERLKNDFSVPSNAAEIISSNPDLYSYFLSVINVRPPSSETGAIVAKWIVNELFGRLSKMDLTISSCPVSPICFRDLADLVNSGVITGFSAKTLLEILMNGDDRPVNVIIAEHHLSTISSAEVLEPACASVIRDFPSEVHDYVVKGRTRKLNFLTDMARKRLHNEANMVLINSILLRMLEEQVNNLKSNI</sequence>
<evidence type="ECO:0000256" key="5">
    <source>
        <dbReference type="ARBA" id="ARBA00022917"/>
    </source>
</evidence>
<dbReference type="NCBIfam" id="NF004014">
    <property type="entry name" value="PRK05477.1-4"/>
    <property type="match status" value="1"/>
</dbReference>
<evidence type="ECO:0000256" key="6">
    <source>
        <dbReference type="ARBA" id="ARBA00047913"/>
    </source>
</evidence>
<dbReference type="GO" id="GO:0005739">
    <property type="term" value="C:mitochondrion"/>
    <property type="evidence" value="ECO:0007669"/>
    <property type="project" value="UniProtKB-SubCell"/>
</dbReference>
<evidence type="ECO:0000313" key="9">
    <source>
        <dbReference type="EMBL" id="CRZ09365.1"/>
    </source>
</evidence>
<dbReference type="Pfam" id="PF02637">
    <property type="entry name" value="GatB_Yqey"/>
    <property type="match status" value="1"/>
</dbReference>
<protein>
    <recommendedName>
        <fullName evidence="7">Glutamyl-tRNA(Gln) amidotransferase subunit B, mitochondrial</fullName>
        <shortName evidence="7">Glu-AdT subunit B</shortName>
        <ecNumber evidence="7">6.3.5.-</ecNumber>
    </recommendedName>
</protein>
<dbReference type="AlphaFoldDB" id="A0A0H5R5C4"/>
<proteinExistence type="inferred from homology"/>
<keyword evidence="4 7" id="KW-0067">ATP-binding</keyword>
<dbReference type="GO" id="GO:0070681">
    <property type="term" value="P:glutaminyl-tRNAGln biosynthesis via transamidation"/>
    <property type="evidence" value="ECO:0007669"/>
    <property type="project" value="UniProtKB-UniRule"/>
</dbReference>
<dbReference type="InterPro" id="IPR006075">
    <property type="entry name" value="Asn/Gln-tRNA_Trfase_suB/E_cat"/>
</dbReference>
<dbReference type="InterPro" id="IPR014746">
    <property type="entry name" value="Gln_synth/guanido_kin_cat_dom"/>
</dbReference>
<accession>A0A0H5R5C4</accession>